<comment type="caution">
    <text evidence="1">The sequence shown here is derived from an EMBL/GenBank/DDBJ whole genome shotgun (WGS) entry which is preliminary data.</text>
</comment>
<dbReference type="RefSeq" id="WP_150947882.1">
    <property type="nucleotide sequence ID" value="NZ_VCMV01000044.1"/>
</dbReference>
<keyword evidence="2" id="KW-1185">Reference proteome</keyword>
<dbReference type="AlphaFoldDB" id="A0A5N3P5T7"/>
<sequence>MLDVYNHEVCFYISTHALQSAASRQTWINEAQKLGLSEVFVTIAMEAAEKGARMICASLNAMMDTEHRLKRCSSPEADARKQER</sequence>
<name>A0A5N3P5T7_9HYPH</name>
<proteinExistence type="predicted"/>
<dbReference type="EMBL" id="VCMV01000044">
    <property type="protein sequence ID" value="KAB0265079.1"/>
    <property type="molecule type" value="Genomic_DNA"/>
</dbReference>
<gene>
    <name evidence="1" type="ORF">FEZ63_20250</name>
</gene>
<evidence type="ECO:0000313" key="1">
    <source>
        <dbReference type="EMBL" id="KAB0265079.1"/>
    </source>
</evidence>
<protein>
    <submittedName>
        <fullName evidence="1">Uncharacterized protein</fullName>
    </submittedName>
</protein>
<dbReference type="Proteomes" id="UP000325684">
    <property type="component" value="Unassembled WGS sequence"/>
</dbReference>
<reference evidence="1 2" key="1">
    <citation type="journal article" date="2019" name="Microorganisms">
        <title>Genome Insights into the Novel Species Microvirga brassicacearum, a Rapeseed Endophyte with Biotechnological Potential.</title>
        <authorList>
            <person name="Jimenez-Gomez A."/>
            <person name="Saati-Santamaria Z."/>
            <person name="Igual J.M."/>
            <person name="Rivas R."/>
            <person name="Mateos P.F."/>
            <person name="Garcia-Fraile P."/>
        </authorList>
    </citation>
    <scope>NUCLEOTIDE SEQUENCE [LARGE SCALE GENOMIC DNA]</scope>
    <source>
        <strain evidence="1 2">CDVBN77</strain>
    </source>
</reference>
<accession>A0A5N3P5T7</accession>
<evidence type="ECO:0000313" key="2">
    <source>
        <dbReference type="Proteomes" id="UP000325684"/>
    </source>
</evidence>
<organism evidence="1 2">
    <name type="scientific">Microvirga brassicacearum</name>
    <dbReference type="NCBI Taxonomy" id="2580413"/>
    <lineage>
        <taxon>Bacteria</taxon>
        <taxon>Pseudomonadati</taxon>
        <taxon>Pseudomonadota</taxon>
        <taxon>Alphaproteobacteria</taxon>
        <taxon>Hyphomicrobiales</taxon>
        <taxon>Methylobacteriaceae</taxon>
        <taxon>Microvirga</taxon>
    </lineage>
</organism>